<accession>A0A6G9XYB2</accession>
<dbReference type="Pfam" id="PF17395">
    <property type="entry name" value="DUF5403"/>
    <property type="match status" value="1"/>
</dbReference>
<keyword evidence="1" id="KW-0547">Nucleotide-binding</keyword>
<dbReference type="GO" id="GO:0005524">
    <property type="term" value="F:ATP binding"/>
    <property type="evidence" value="ECO:0007669"/>
    <property type="project" value="UniProtKB-KW"/>
</dbReference>
<sequence length="109" mass="11508">MGIAMSDEQLNKLVANLPGVVKAVADQAKSVAEIARAKLAAHRHDGHAEVTVTHGDVDSFVNLIDRKGKQNAAAAIEFGHVSKNGKHTPGLYIITGAAGLPRRLPKKAR</sequence>
<dbReference type="AlphaFoldDB" id="A0A6G9XYB2"/>
<dbReference type="Proteomes" id="UP000501705">
    <property type="component" value="Chromosome"/>
</dbReference>
<keyword evidence="1" id="KW-0067">ATP-binding</keyword>
<dbReference type="InterPro" id="IPR039452">
    <property type="entry name" value="DUF5403"/>
</dbReference>
<evidence type="ECO:0000313" key="2">
    <source>
        <dbReference type="Proteomes" id="UP000501705"/>
    </source>
</evidence>
<protein>
    <submittedName>
        <fullName evidence="1">Zinc ABC transporter ATP-binding protein</fullName>
    </submittedName>
</protein>
<organism evidence="1 2">
    <name type="scientific">Nocardia brasiliensis</name>
    <dbReference type="NCBI Taxonomy" id="37326"/>
    <lineage>
        <taxon>Bacteria</taxon>
        <taxon>Bacillati</taxon>
        <taxon>Actinomycetota</taxon>
        <taxon>Actinomycetes</taxon>
        <taxon>Mycobacteriales</taxon>
        <taxon>Nocardiaceae</taxon>
        <taxon>Nocardia</taxon>
    </lineage>
</organism>
<name>A0A6G9XYB2_NOCBR</name>
<dbReference type="EMBL" id="CP046171">
    <property type="protein sequence ID" value="QIS05929.1"/>
    <property type="molecule type" value="Genomic_DNA"/>
</dbReference>
<proteinExistence type="predicted"/>
<gene>
    <name evidence="1" type="ORF">F5X71_29720</name>
</gene>
<evidence type="ECO:0000313" key="1">
    <source>
        <dbReference type="EMBL" id="QIS05929.1"/>
    </source>
</evidence>
<reference evidence="1 2" key="1">
    <citation type="journal article" date="2019" name="ACS Chem. Biol.">
        <title>Identification and Mobilization of a Cryptic Antibiotic Biosynthesis Gene Locus from a Human-Pathogenic Nocardia Isolate.</title>
        <authorList>
            <person name="Herisse M."/>
            <person name="Ishida K."/>
            <person name="Porter J.L."/>
            <person name="Howden B."/>
            <person name="Hertweck C."/>
            <person name="Stinear T.P."/>
            <person name="Pidot S.J."/>
        </authorList>
    </citation>
    <scope>NUCLEOTIDE SEQUENCE [LARGE SCALE GENOMIC DNA]</scope>
    <source>
        <strain evidence="1 2">AUSMDU00024985</strain>
    </source>
</reference>
<dbReference type="RefSeq" id="WP_203218232.1">
    <property type="nucleotide sequence ID" value="NZ_CP046171.1"/>
</dbReference>